<dbReference type="SMART" id="SM00419">
    <property type="entry name" value="HTH_CRP"/>
    <property type="match status" value="1"/>
</dbReference>
<dbReference type="PANTHER" id="PTHR24567">
    <property type="entry name" value="CRP FAMILY TRANSCRIPTIONAL REGULATORY PROTEIN"/>
    <property type="match status" value="1"/>
</dbReference>
<dbReference type="SUPFAM" id="SSF46785">
    <property type="entry name" value="Winged helix' DNA-binding domain"/>
    <property type="match status" value="1"/>
</dbReference>
<feature type="domain" description="Cyclic nucleotide-binding" evidence="4">
    <location>
        <begin position="11"/>
        <end position="109"/>
    </location>
</feature>
<reference evidence="6" key="1">
    <citation type="journal article" date="2021" name="PeerJ">
        <title>Extensive microbial diversity within the chicken gut microbiome revealed by metagenomics and culture.</title>
        <authorList>
            <person name="Gilroy R."/>
            <person name="Ravi A."/>
            <person name="Getino M."/>
            <person name="Pursley I."/>
            <person name="Horton D.L."/>
            <person name="Alikhan N.F."/>
            <person name="Baker D."/>
            <person name="Gharbi K."/>
            <person name="Hall N."/>
            <person name="Watson M."/>
            <person name="Adriaenssens E.M."/>
            <person name="Foster-Nyarko E."/>
            <person name="Jarju S."/>
            <person name="Secka A."/>
            <person name="Antonio M."/>
            <person name="Oren A."/>
            <person name="Chaudhuri R.R."/>
            <person name="La Ragione R."/>
            <person name="Hildebrand F."/>
            <person name="Pallen M.J."/>
        </authorList>
    </citation>
    <scope>NUCLEOTIDE SEQUENCE</scope>
    <source>
        <strain evidence="6">ChiSjej2B20-11307</strain>
    </source>
</reference>
<dbReference type="EMBL" id="DXAK01000008">
    <property type="protein sequence ID" value="HJA05800.1"/>
    <property type="molecule type" value="Genomic_DNA"/>
</dbReference>
<dbReference type="GO" id="GO:0005829">
    <property type="term" value="C:cytosol"/>
    <property type="evidence" value="ECO:0007669"/>
    <property type="project" value="TreeGrafter"/>
</dbReference>
<protein>
    <submittedName>
        <fullName evidence="6">Crp/Fnr family transcriptional regulator</fullName>
    </submittedName>
</protein>
<dbReference type="SUPFAM" id="SSF51206">
    <property type="entry name" value="cAMP-binding domain-like"/>
    <property type="match status" value="1"/>
</dbReference>
<evidence type="ECO:0000256" key="2">
    <source>
        <dbReference type="ARBA" id="ARBA00023125"/>
    </source>
</evidence>
<gene>
    <name evidence="6" type="ORF">H9798_01445</name>
</gene>
<dbReference type="Pfam" id="PF00027">
    <property type="entry name" value="cNMP_binding"/>
    <property type="match status" value="1"/>
</dbReference>
<dbReference type="InterPro" id="IPR050397">
    <property type="entry name" value="Env_Response_Regulators"/>
</dbReference>
<dbReference type="CDD" id="cd00038">
    <property type="entry name" value="CAP_ED"/>
    <property type="match status" value="1"/>
</dbReference>
<dbReference type="InterPro" id="IPR000595">
    <property type="entry name" value="cNMP-bd_dom"/>
</dbReference>
<organism evidence="6 7">
    <name type="scientific">Candidatus Mediterraneibacter pullicola</name>
    <dbReference type="NCBI Taxonomy" id="2838682"/>
    <lineage>
        <taxon>Bacteria</taxon>
        <taxon>Bacillati</taxon>
        <taxon>Bacillota</taxon>
        <taxon>Clostridia</taxon>
        <taxon>Lachnospirales</taxon>
        <taxon>Lachnospiraceae</taxon>
        <taxon>Mediterraneibacter</taxon>
    </lineage>
</organism>
<keyword evidence="2" id="KW-0238">DNA-binding</keyword>
<dbReference type="GO" id="GO:0003677">
    <property type="term" value="F:DNA binding"/>
    <property type="evidence" value="ECO:0007669"/>
    <property type="project" value="UniProtKB-KW"/>
</dbReference>
<evidence type="ECO:0000256" key="3">
    <source>
        <dbReference type="ARBA" id="ARBA00023163"/>
    </source>
</evidence>
<proteinExistence type="predicted"/>
<dbReference type="InterPro" id="IPR036390">
    <property type="entry name" value="WH_DNA-bd_sf"/>
</dbReference>
<reference evidence="6" key="2">
    <citation type="submission" date="2021-04" db="EMBL/GenBank/DDBJ databases">
        <authorList>
            <person name="Gilroy R."/>
        </authorList>
    </citation>
    <scope>NUCLEOTIDE SEQUENCE</scope>
    <source>
        <strain evidence="6">ChiSjej2B20-11307</strain>
    </source>
</reference>
<accession>A0A9D2H953</accession>
<dbReference type="InterPro" id="IPR012318">
    <property type="entry name" value="HTH_CRP"/>
</dbReference>
<comment type="caution">
    <text evidence="6">The sequence shown here is derived from an EMBL/GenBank/DDBJ whole genome shotgun (WGS) entry which is preliminary data.</text>
</comment>
<evidence type="ECO:0000313" key="7">
    <source>
        <dbReference type="Proteomes" id="UP000824223"/>
    </source>
</evidence>
<dbReference type="Proteomes" id="UP000824223">
    <property type="component" value="Unassembled WGS sequence"/>
</dbReference>
<evidence type="ECO:0000259" key="4">
    <source>
        <dbReference type="PROSITE" id="PS50042"/>
    </source>
</evidence>
<dbReference type="GO" id="GO:0003700">
    <property type="term" value="F:DNA-binding transcription factor activity"/>
    <property type="evidence" value="ECO:0007669"/>
    <property type="project" value="TreeGrafter"/>
</dbReference>
<dbReference type="Gene3D" id="2.60.120.10">
    <property type="entry name" value="Jelly Rolls"/>
    <property type="match status" value="1"/>
</dbReference>
<dbReference type="InterPro" id="IPR014710">
    <property type="entry name" value="RmlC-like_jellyroll"/>
</dbReference>
<evidence type="ECO:0000313" key="6">
    <source>
        <dbReference type="EMBL" id="HJA05800.1"/>
    </source>
</evidence>
<dbReference type="InterPro" id="IPR018490">
    <property type="entry name" value="cNMP-bd_dom_sf"/>
</dbReference>
<keyword evidence="3" id="KW-0804">Transcription</keyword>
<dbReference type="PROSITE" id="PS50042">
    <property type="entry name" value="CNMP_BINDING_3"/>
    <property type="match status" value="1"/>
</dbReference>
<evidence type="ECO:0000256" key="1">
    <source>
        <dbReference type="ARBA" id="ARBA00023015"/>
    </source>
</evidence>
<feature type="domain" description="HTH crp-type" evidence="5">
    <location>
        <begin position="152"/>
        <end position="220"/>
    </location>
</feature>
<dbReference type="Pfam" id="PF13545">
    <property type="entry name" value="HTH_Crp_2"/>
    <property type="match status" value="1"/>
</dbReference>
<dbReference type="PROSITE" id="PS51063">
    <property type="entry name" value="HTH_CRP_2"/>
    <property type="match status" value="1"/>
</dbReference>
<sequence>MNFFNLSKTALFRGSTAEETEKILKCMGAEQKHYKKEAIICHMGDTMTSIGIVVSGSVLIENDDIWGNRSILDHIGPGQIFAETYACVPGEKLMVNVTAAEDTVILFLNVGRIIRTCPNSCVYHSKLIRNLLSISAQKNLNLSRRIFNTSSKTIRGRLLSYLSDQAVQRGEQQFDIPFNRRQLADYLGVDRSAMSNELSKMQRDGLIRVERNHFELLLGELTGV</sequence>
<name>A0A9D2H953_9FIRM</name>
<dbReference type="AlphaFoldDB" id="A0A9D2H953"/>
<keyword evidence="1" id="KW-0805">Transcription regulation</keyword>
<evidence type="ECO:0000259" key="5">
    <source>
        <dbReference type="PROSITE" id="PS51063"/>
    </source>
</evidence>
<dbReference type="PANTHER" id="PTHR24567:SF58">
    <property type="entry name" value="CYCLIC AMP-BINDING REGULATORY PROTEIN"/>
    <property type="match status" value="1"/>
</dbReference>